<proteinExistence type="inferred from homology"/>
<feature type="transmembrane region" description="Helical" evidence="17">
    <location>
        <begin position="344"/>
        <end position="369"/>
    </location>
</feature>
<evidence type="ECO:0000256" key="5">
    <source>
        <dbReference type="ARBA" id="ARBA00022496"/>
    </source>
</evidence>
<keyword evidence="20" id="KW-1185">Reference proteome</keyword>
<dbReference type="FunFam" id="3.40.50.300:FF:000426">
    <property type="entry name" value="Ferrous iron transport protein B"/>
    <property type="match status" value="1"/>
</dbReference>
<feature type="transmembrane region" description="Helical" evidence="17">
    <location>
        <begin position="615"/>
        <end position="634"/>
    </location>
</feature>
<keyword evidence="12 15" id="KW-0342">GTP-binding</keyword>
<feature type="binding site" evidence="15">
    <location>
        <begin position="35"/>
        <end position="39"/>
    </location>
    <ligand>
        <name>GTP</name>
        <dbReference type="ChEBI" id="CHEBI:37565"/>
        <label>2</label>
    </ligand>
</feature>
<reference evidence="19 20" key="1">
    <citation type="submission" date="2017-05" db="EMBL/GenBank/DDBJ databases">
        <title>Vagococcus spp. assemblies.</title>
        <authorList>
            <person name="Gulvik C.A."/>
        </authorList>
    </citation>
    <scope>NUCLEOTIDE SEQUENCE [LARGE SCALE GENOMIC DNA]</scope>
    <source>
        <strain evidence="19 20">DSM 24756</strain>
    </source>
</reference>
<organism evidence="19 20">
    <name type="scientific">Vagococcus entomophilus</name>
    <dbReference type="NCBI Taxonomy" id="1160095"/>
    <lineage>
        <taxon>Bacteria</taxon>
        <taxon>Bacillati</taxon>
        <taxon>Bacillota</taxon>
        <taxon>Bacilli</taxon>
        <taxon>Lactobacillales</taxon>
        <taxon>Enterococcaceae</taxon>
        <taxon>Vagococcus</taxon>
    </lineage>
</organism>
<dbReference type="CDD" id="cd01879">
    <property type="entry name" value="FeoB"/>
    <property type="match status" value="1"/>
</dbReference>
<comment type="caution">
    <text evidence="19">The sequence shown here is derived from an EMBL/GenBank/DDBJ whole genome shotgun (WGS) entry which is preliminary data.</text>
</comment>
<dbReference type="PANTHER" id="PTHR43185">
    <property type="entry name" value="FERROUS IRON TRANSPORT PROTEIN B"/>
    <property type="match status" value="1"/>
</dbReference>
<dbReference type="InterPro" id="IPR011642">
    <property type="entry name" value="Gate_dom"/>
</dbReference>
<keyword evidence="6" id="KW-0997">Cell inner membrane</keyword>
<comment type="function">
    <text evidence="1 17">Probable transporter of a GTP-driven Fe(2+) uptake system.</text>
</comment>
<evidence type="ECO:0000256" key="3">
    <source>
        <dbReference type="ARBA" id="ARBA00022448"/>
    </source>
</evidence>
<dbReference type="InterPro" id="IPR027417">
    <property type="entry name" value="P-loop_NTPase"/>
</dbReference>
<dbReference type="InterPro" id="IPR030389">
    <property type="entry name" value="G_FEOB_dom"/>
</dbReference>
<keyword evidence="16" id="KW-0460">Magnesium</keyword>
<dbReference type="Pfam" id="PF07664">
    <property type="entry name" value="FeoB_C"/>
    <property type="match status" value="1"/>
</dbReference>
<dbReference type="NCBIfam" id="TIGR00437">
    <property type="entry name" value="feoB"/>
    <property type="match status" value="1"/>
</dbReference>
<dbReference type="Pfam" id="PF02421">
    <property type="entry name" value="FeoB_N"/>
    <property type="match status" value="1"/>
</dbReference>
<feature type="transmembrane region" description="Helical" evidence="17">
    <location>
        <begin position="454"/>
        <end position="474"/>
    </location>
</feature>
<evidence type="ECO:0000313" key="20">
    <source>
        <dbReference type="Proteomes" id="UP000288669"/>
    </source>
</evidence>
<comment type="subcellular location">
    <subcellularLocation>
        <location evidence="2">Cell inner membrane</location>
        <topology evidence="2">Multi-pass membrane protein</topology>
    </subcellularLocation>
    <subcellularLocation>
        <location evidence="17">Cell membrane</location>
        <topology evidence="17">Multi-pass membrane protein</topology>
    </subcellularLocation>
</comment>
<evidence type="ECO:0000256" key="13">
    <source>
        <dbReference type="ARBA" id="ARBA00023136"/>
    </source>
</evidence>
<keyword evidence="10 17" id="KW-0408">Iron</keyword>
<evidence type="ECO:0000256" key="11">
    <source>
        <dbReference type="ARBA" id="ARBA00023065"/>
    </source>
</evidence>
<dbReference type="Gene3D" id="1.10.287.1770">
    <property type="match status" value="1"/>
</dbReference>
<evidence type="ECO:0000256" key="2">
    <source>
        <dbReference type="ARBA" id="ARBA00004429"/>
    </source>
</evidence>
<protein>
    <recommendedName>
        <fullName evidence="14 17">Ferrous iron transport protein B</fullName>
    </recommendedName>
</protein>
<dbReference type="RefSeq" id="WP_126825880.1">
    <property type="nucleotide sequence ID" value="NZ_JBHLWU010000001.1"/>
</dbReference>
<keyword evidence="9 17" id="KW-1133">Transmembrane helix</keyword>
<dbReference type="InterPro" id="IPR050860">
    <property type="entry name" value="FeoB_GTPase"/>
</dbReference>
<feature type="binding site" evidence="15">
    <location>
        <begin position="115"/>
        <end position="118"/>
    </location>
    <ligand>
        <name>GTP</name>
        <dbReference type="ChEBI" id="CHEBI:37565"/>
        <label>1</label>
    </ligand>
</feature>
<feature type="transmembrane region" description="Helical" evidence="17">
    <location>
        <begin position="646"/>
        <end position="665"/>
    </location>
</feature>
<feature type="transmembrane region" description="Helical" evidence="17">
    <location>
        <begin position="424"/>
        <end position="448"/>
    </location>
</feature>
<dbReference type="Pfam" id="PF07670">
    <property type="entry name" value="Gate"/>
    <property type="match status" value="2"/>
</dbReference>
<feature type="transmembrane region" description="Helical" evidence="17">
    <location>
        <begin position="517"/>
        <end position="536"/>
    </location>
</feature>
<dbReference type="InterPro" id="IPR011640">
    <property type="entry name" value="Fe2_transport_prot_B_C"/>
</dbReference>
<accession>A0A430AFJ0</accession>
<evidence type="ECO:0000313" key="19">
    <source>
        <dbReference type="EMBL" id="RSU06496.1"/>
    </source>
</evidence>
<dbReference type="Pfam" id="PF17910">
    <property type="entry name" value="FeoB_Cyto"/>
    <property type="match status" value="1"/>
</dbReference>
<evidence type="ECO:0000259" key="18">
    <source>
        <dbReference type="PROSITE" id="PS51711"/>
    </source>
</evidence>
<evidence type="ECO:0000256" key="8">
    <source>
        <dbReference type="ARBA" id="ARBA00022741"/>
    </source>
</evidence>
<feature type="binding site" evidence="15">
    <location>
        <begin position="10"/>
        <end position="17"/>
    </location>
    <ligand>
        <name>GTP</name>
        <dbReference type="ChEBI" id="CHEBI:37565"/>
        <label>1</label>
    </ligand>
</feature>
<dbReference type="InterPro" id="IPR041069">
    <property type="entry name" value="FeoB_Cyto"/>
</dbReference>
<evidence type="ECO:0000256" key="15">
    <source>
        <dbReference type="PIRSR" id="PIRSR603373-1"/>
    </source>
</evidence>
<feature type="binding site" evidence="16">
    <location>
        <position position="25"/>
    </location>
    <ligand>
        <name>Mg(2+)</name>
        <dbReference type="ChEBI" id="CHEBI:18420"/>
        <label>2</label>
    </ligand>
</feature>
<comment type="similarity">
    <text evidence="17">Belongs to the TRAFAC class TrmE-Era-EngA-EngB-Septin-like GTPase superfamily. FeoB GTPase (TC 9.A.8) family.</text>
</comment>
<dbReference type="GO" id="GO:0046872">
    <property type="term" value="F:metal ion binding"/>
    <property type="evidence" value="ECO:0007669"/>
    <property type="project" value="UniProtKB-KW"/>
</dbReference>
<sequence>MENVTIALTGNPNSGKTSVFNELTGANQYVGNWPGVTVEKKEGRLKKEKAVFIQDLPGIYSLSPYSPEEVVTREYLLNDSPDAILNVVDATNLERNLYLTTQLLELGVPVVIALNMIDLVKKQGDVLNTEKLAYGLGVPVVATSALKHRGIDQVINLTVEKAQKRETPVFPRYDDRLEAALVQIEEIIAGKVPDTQIRWFSIKLFERETSVQQLVSLTEQEDDTIEEIILITEKIFGDDSESIVVNERYDWLEKMIALAQIEHQESHRIVSDRIDKVVTNRWLALPIFAFVMWLVYYLSIQTIGTMGTDYLNDVVFGDYVPNMAQAFLSSLHVAEWLQSLILNGIIAGVGAVLGFVPQLAVLFLCLAFLEDCGYMSRIAFVMDRFFRKFGLSGKSFIPMLVATGCGVPGVMASRTIENEKDRRMTVMVTTFMPCSAKLPIIALISGAFFPKNSWVAPSAYFVGIGAIVISGIMLKKTKLFSGDPAPFIMELPSYHLPNLKGILIQTWDRTKSFVKKAGSIIFVCSILIWFTSSYNFQLQSVSENHSILASFGNLFAFLFAPLGWGNWRATVATITGLVAKENVVNTFGILYGGMKEVSENGNEIWPLLQKSFTPLSGYSFLLFNLLCAPCFAAIGAIHRELVMWKWTLIAVGYQCGLAYVVSFVAYQLGHWLVENGIFGVGQVSACLCIAFIIYALVRKPKRVKSLSIQNLSTTSE</sequence>
<gene>
    <name evidence="19" type="ORF">CBF30_09605</name>
</gene>
<feature type="transmembrane region" description="Helical" evidence="17">
    <location>
        <begin position="389"/>
        <end position="412"/>
    </location>
</feature>
<feature type="transmembrane region" description="Helical" evidence="17">
    <location>
        <begin position="677"/>
        <end position="697"/>
    </location>
</feature>
<keyword evidence="11" id="KW-0406">Ion transport</keyword>
<keyword evidence="13 17" id="KW-0472">Membrane</keyword>
<evidence type="ECO:0000256" key="12">
    <source>
        <dbReference type="ARBA" id="ARBA00023134"/>
    </source>
</evidence>
<keyword evidence="8 15" id="KW-0547">Nucleotide-binding</keyword>
<dbReference type="GO" id="GO:0005886">
    <property type="term" value="C:plasma membrane"/>
    <property type="evidence" value="ECO:0007669"/>
    <property type="project" value="UniProtKB-SubCell"/>
</dbReference>
<dbReference type="InterPro" id="IPR003373">
    <property type="entry name" value="Fe2_transport_prot-B"/>
</dbReference>
<dbReference type="GO" id="GO:0015093">
    <property type="term" value="F:ferrous iron transmembrane transporter activity"/>
    <property type="evidence" value="ECO:0007669"/>
    <property type="project" value="UniProtKB-UniRule"/>
</dbReference>
<feature type="binding site" evidence="15">
    <location>
        <begin position="55"/>
        <end position="58"/>
    </location>
    <ligand>
        <name>GTP</name>
        <dbReference type="ChEBI" id="CHEBI:37565"/>
        <label>1</label>
    </ligand>
</feature>
<feature type="transmembrane region" description="Helical" evidence="17">
    <location>
        <begin position="282"/>
        <end position="299"/>
    </location>
</feature>
<evidence type="ECO:0000256" key="14">
    <source>
        <dbReference type="NCBIfam" id="TIGR00437"/>
    </source>
</evidence>
<keyword evidence="5 17" id="KW-0410">Iron transport</keyword>
<evidence type="ECO:0000256" key="4">
    <source>
        <dbReference type="ARBA" id="ARBA00022475"/>
    </source>
</evidence>
<evidence type="ECO:0000256" key="10">
    <source>
        <dbReference type="ARBA" id="ARBA00023004"/>
    </source>
</evidence>
<dbReference type="AlphaFoldDB" id="A0A430AFJ0"/>
<feature type="binding site" evidence="16">
    <location>
        <position position="21"/>
    </location>
    <ligand>
        <name>Mg(2+)</name>
        <dbReference type="ChEBI" id="CHEBI:18420"/>
        <label>2</label>
    </ligand>
</feature>
<dbReference type="SUPFAM" id="SSF52540">
    <property type="entry name" value="P-loop containing nucleoside triphosphate hydrolases"/>
    <property type="match status" value="1"/>
</dbReference>
<evidence type="ECO:0000256" key="7">
    <source>
        <dbReference type="ARBA" id="ARBA00022692"/>
    </source>
</evidence>
<dbReference type="EMBL" id="NGJZ01000003">
    <property type="protein sequence ID" value="RSU06496.1"/>
    <property type="molecule type" value="Genomic_DNA"/>
</dbReference>
<evidence type="ECO:0000256" key="6">
    <source>
        <dbReference type="ARBA" id="ARBA00022519"/>
    </source>
</evidence>
<dbReference type="Gene3D" id="3.40.50.300">
    <property type="entry name" value="P-loop containing nucleotide triphosphate hydrolases"/>
    <property type="match status" value="1"/>
</dbReference>
<keyword evidence="16" id="KW-0479">Metal-binding</keyword>
<evidence type="ECO:0000256" key="16">
    <source>
        <dbReference type="PIRSR" id="PIRSR603373-2"/>
    </source>
</evidence>
<keyword evidence="3 17" id="KW-0813">Transport</keyword>
<dbReference type="OrthoDB" id="9809127at2"/>
<evidence type="ECO:0000256" key="9">
    <source>
        <dbReference type="ARBA" id="ARBA00022989"/>
    </source>
</evidence>
<keyword evidence="4" id="KW-1003">Cell membrane</keyword>
<dbReference type="GO" id="GO:0005525">
    <property type="term" value="F:GTP binding"/>
    <property type="evidence" value="ECO:0007669"/>
    <property type="project" value="UniProtKB-KW"/>
</dbReference>
<dbReference type="PROSITE" id="PS51711">
    <property type="entry name" value="G_FEOB"/>
    <property type="match status" value="1"/>
</dbReference>
<dbReference type="Proteomes" id="UP000288669">
    <property type="component" value="Unassembled WGS sequence"/>
</dbReference>
<feature type="domain" description="FeoB-type G" evidence="18">
    <location>
        <begin position="3"/>
        <end position="164"/>
    </location>
</feature>
<feature type="binding site" evidence="16">
    <location>
        <position position="24"/>
    </location>
    <ligand>
        <name>Mg(2+)</name>
        <dbReference type="ChEBI" id="CHEBI:18420"/>
        <label>2</label>
    </ligand>
</feature>
<name>A0A430AFJ0_9ENTE</name>
<evidence type="ECO:0000256" key="1">
    <source>
        <dbReference type="ARBA" id="ARBA00003926"/>
    </source>
</evidence>
<evidence type="ECO:0000256" key="17">
    <source>
        <dbReference type="RuleBase" id="RU362098"/>
    </source>
</evidence>
<keyword evidence="7 17" id="KW-0812">Transmembrane</keyword>
<dbReference type="PANTHER" id="PTHR43185:SF1">
    <property type="entry name" value="FE(2+) TRANSPORTER FEOB"/>
    <property type="match status" value="1"/>
</dbReference>